<evidence type="ECO:0000256" key="7">
    <source>
        <dbReference type="ARBA" id="ARBA00022692"/>
    </source>
</evidence>
<gene>
    <name evidence="14" type="ORF">KFE25_001845</name>
</gene>
<evidence type="ECO:0000256" key="3">
    <source>
        <dbReference type="ARBA" id="ARBA00010513"/>
    </source>
</evidence>
<dbReference type="GO" id="GO:0005737">
    <property type="term" value="C:cytoplasm"/>
    <property type="evidence" value="ECO:0007669"/>
    <property type="project" value="UniProtKB-SubCell"/>
</dbReference>
<keyword evidence="7 12" id="KW-0812">Transmembrane</keyword>
<dbReference type="EMBL" id="JAGTXO010000018">
    <property type="protein sequence ID" value="KAG8463072.1"/>
    <property type="molecule type" value="Genomic_DNA"/>
</dbReference>
<keyword evidence="15" id="KW-1185">Reference proteome</keyword>
<feature type="transmembrane region" description="Helical" evidence="12">
    <location>
        <begin position="86"/>
        <end position="109"/>
    </location>
</feature>
<dbReference type="InterPro" id="IPR025934">
    <property type="entry name" value="NudC_N_dom"/>
</dbReference>
<feature type="compositionally biased region" description="Basic residues" evidence="11">
    <location>
        <begin position="294"/>
        <end position="305"/>
    </location>
</feature>
<dbReference type="FunFam" id="2.60.40.790:FF:000001">
    <property type="entry name" value="Nuclear migration protein nudC"/>
    <property type="match status" value="1"/>
</dbReference>
<dbReference type="OrthoDB" id="416217at2759"/>
<dbReference type="PANTHER" id="PTHR12356:SF3">
    <property type="entry name" value="NUCLEAR MIGRATION PROTEIN NUDC"/>
    <property type="match status" value="1"/>
</dbReference>
<keyword evidence="6" id="KW-0597">Phosphoprotein</keyword>
<dbReference type="PROSITE" id="PS51203">
    <property type="entry name" value="CS"/>
    <property type="match status" value="1"/>
</dbReference>
<feature type="transmembrane region" description="Helical" evidence="12">
    <location>
        <begin position="121"/>
        <end position="137"/>
    </location>
</feature>
<dbReference type="PANTHER" id="PTHR12356">
    <property type="entry name" value="NUCLEAR MOVEMENT PROTEIN NUDC"/>
    <property type="match status" value="1"/>
</dbReference>
<dbReference type="GO" id="GO:0004659">
    <property type="term" value="F:prenyltransferase activity"/>
    <property type="evidence" value="ECO:0007669"/>
    <property type="project" value="InterPro"/>
</dbReference>
<evidence type="ECO:0000256" key="12">
    <source>
        <dbReference type="SAM" id="Phobius"/>
    </source>
</evidence>
<evidence type="ECO:0000256" key="9">
    <source>
        <dbReference type="ARBA" id="ARBA00023136"/>
    </source>
</evidence>
<feature type="compositionally biased region" description="Basic and acidic residues" evidence="11">
    <location>
        <begin position="381"/>
        <end position="408"/>
    </location>
</feature>
<keyword evidence="5" id="KW-0963">Cytoplasm</keyword>
<evidence type="ECO:0000256" key="5">
    <source>
        <dbReference type="ARBA" id="ARBA00022490"/>
    </source>
</evidence>
<evidence type="ECO:0000256" key="11">
    <source>
        <dbReference type="SAM" id="MobiDB-lite"/>
    </source>
</evidence>
<evidence type="ECO:0000313" key="14">
    <source>
        <dbReference type="EMBL" id="KAG8463072.1"/>
    </source>
</evidence>
<accession>A0A8J6C5Z1</accession>
<feature type="transmembrane region" description="Helical" evidence="12">
    <location>
        <begin position="220"/>
        <end position="237"/>
    </location>
</feature>
<reference evidence="14" key="1">
    <citation type="submission" date="2021-05" db="EMBL/GenBank/DDBJ databases">
        <title>The genome of the haptophyte Pavlova lutheri (Diacronema luteri, Pavlovales) - a model for lipid biosynthesis in eukaryotic algae.</title>
        <authorList>
            <person name="Hulatt C.J."/>
            <person name="Posewitz M.C."/>
        </authorList>
    </citation>
    <scope>NUCLEOTIDE SEQUENCE</scope>
    <source>
        <strain evidence="14">NIVA-4/92</strain>
    </source>
</reference>
<comment type="subcellular location">
    <subcellularLocation>
        <location evidence="2">Cytoplasm</location>
    </subcellularLocation>
    <subcellularLocation>
        <location evidence="1">Membrane</location>
        <topology evidence="1">Multi-pass membrane protein</topology>
    </subcellularLocation>
</comment>
<dbReference type="CDD" id="cd13962">
    <property type="entry name" value="PT_UbiA_UBIAD1"/>
    <property type="match status" value="1"/>
</dbReference>
<dbReference type="Pfam" id="PF04969">
    <property type="entry name" value="CS"/>
    <property type="match status" value="1"/>
</dbReference>
<dbReference type="GO" id="GO:0051082">
    <property type="term" value="F:unfolded protein binding"/>
    <property type="evidence" value="ECO:0007669"/>
    <property type="project" value="TreeGrafter"/>
</dbReference>
<dbReference type="InterPro" id="IPR000537">
    <property type="entry name" value="UbiA_prenyltransferase"/>
</dbReference>
<dbReference type="Gene3D" id="2.60.40.790">
    <property type="match status" value="1"/>
</dbReference>
<dbReference type="InterPro" id="IPR007052">
    <property type="entry name" value="CS_dom"/>
</dbReference>
<keyword evidence="8 12" id="KW-1133">Transmembrane helix</keyword>
<dbReference type="GO" id="GO:0016020">
    <property type="term" value="C:membrane"/>
    <property type="evidence" value="ECO:0007669"/>
    <property type="project" value="UniProtKB-SubCell"/>
</dbReference>
<dbReference type="GO" id="GO:0006457">
    <property type="term" value="P:protein folding"/>
    <property type="evidence" value="ECO:0007669"/>
    <property type="project" value="TreeGrafter"/>
</dbReference>
<dbReference type="Pfam" id="PF14050">
    <property type="entry name" value="Nudc_N"/>
    <property type="match status" value="1"/>
</dbReference>
<feature type="transmembrane region" description="Helical" evidence="12">
    <location>
        <begin position="144"/>
        <end position="163"/>
    </location>
</feature>
<organism evidence="14 15">
    <name type="scientific">Diacronema lutheri</name>
    <name type="common">Unicellular marine alga</name>
    <name type="synonym">Monochrysis lutheri</name>
    <dbReference type="NCBI Taxonomy" id="2081491"/>
    <lineage>
        <taxon>Eukaryota</taxon>
        <taxon>Haptista</taxon>
        <taxon>Haptophyta</taxon>
        <taxon>Pavlovophyceae</taxon>
        <taxon>Pavlovales</taxon>
        <taxon>Pavlovaceae</taxon>
        <taxon>Diacronema</taxon>
    </lineage>
</organism>
<evidence type="ECO:0000313" key="15">
    <source>
        <dbReference type="Proteomes" id="UP000751190"/>
    </source>
</evidence>
<dbReference type="InterPro" id="IPR026046">
    <property type="entry name" value="UBIAD1"/>
</dbReference>
<feature type="compositionally biased region" description="Basic and acidic residues" evidence="11">
    <location>
        <begin position="418"/>
        <end position="428"/>
    </location>
</feature>
<name>A0A8J6C5Z1_DIALT</name>
<feature type="region of interest" description="Disordered" evidence="11">
    <location>
        <begin position="381"/>
        <end position="459"/>
    </location>
</feature>
<evidence type="ECO:0000256" key="10">
    <source>
        <dbReference type="ARBA" id="ARBA00030427"/>
    </source>
</evidence>
<comment type="similarity">
    <text evidence="3">Belongs to the nudC family.</text>
</comment>
<dbReference type="InterPro" id="IPR008978">
    <property type="entry name" value="HSP20-like_chaperone"/>
</dbReference>
<feature type="region of interest" description="Disordered" evidence="11">
    <location>
        <begin position="294"/>
        <end position="314"/>
    </location>
</feature>
<protein>
    <recommendedName>
        <fullName evidence="4">Nuclear migration protein nudC</fullName>
    </recommendedName>
    <alternativeName>
        <fullName evidence="10">Nuclear distribution protein C homolog</fullName>
    </alternativeName>
</protein>
<evidence type="ECO:0000256" key="1">
    <source>
        <dbReference type="ARBA" id="ARBA00004141"/>
    </source>
</evidence>
<feature type="transmembrane region" description="Helical" evidence="12">
    <location>
        <begin position="42"/>
        <end position="65"/>
    </location>
</feature>
<dbReference type="CDD" id="cd06467">
    <property type="entry name" value="p23_NUDC_like"/>
    <property type="match status" value="1"/>
</dbReference>
<dbReference type="Proteomes" id="UP000751190">
    <property type="component" value="Unassembled WGS sequence"/>
</dbReference>
<feature type="domain" description="CS" evidence="13">
    <location>
        <begin position="460"/>
        <end position="549"/>
    </location>
</feature>
<dbReference type="InterPro" id="IPR037898">
    <property type="entry name" value="NudC_fam"/>
</dbReference>
<dbReference type="SUPFAM" id="SSF49764">
    <property type="entry name" value="HSP20-like chaperones"/>
    <property type="match status" value="1"/>
</dbReference>
<dbReference type="Pfam" id="PF01040">
    <property type="entry name" value="UbiA"/>
    <property type="match status" value="1"/>
</dbReference>
<dbReference type="AlphaFoldDB" id="A0A8J6C5Z1"/>
<proteinExistence type="inferred from homology"/>
<sequence>MATLTVGRALIAMRPWSFTVTLCSVALGSALAYRLDGRYDGRVLALTLLITVPVHAAGNLLNTFYDFKRGCDGHGSSDLTLVKGRLLPAHVFNIAVGCLCVSALAMALLATVSPLAPRKQLAVYTLGVLGALTYTGGPGFKYRALGDVLIVLTFGPVLVLFAYGVQAGALSAAPLALTLPPTVHVEAVLHGNNLRDMHEDSRSGIRTLALLLGRRRAEQLFVALVLLPFALVLWQALTVAPARGAALLALPLGAKLLGAVRRGALTDLPRKTAGLQFVFGMLYVASLLLQNPSNRRHRNRSRRPAAARGAKERSAMGDDKFDGLYMTVAQQAGGIDPLFDSFFGFLRRKTDFFTGAGDGSKAEATMTAAFAKHGKLFAAENAEKEAREAKRRADEEARKKRVAEEKAKQAAASAPPQRFEDVADEAVKSEPSAAPAAAADDGAPAADEESKGAKPILNGGITDKYRWTQTLSDVTVFVPVPEGTRAKQLAVCIEQRSLRVGFKGQPPIVDGELHAKVKADDCLWTVEDNREVSLTLQKVNGMEWWKCVLVGDPEIDTQKVEPENSNLSDLDGETRQTVEKMMYDQRQKQLGLPTSEEQKKQDMLAKFMAQHPEMDFSNAKIC</sequence>
<evidence type="ECO:0000259" key="13">
    <source>
        <dbReference type="PROSITE" id="PS51203"/>
    </source>
</evidence>
<keyword evidence="9 12" id="KW-0472">Membrane</keyword>
<evidence type="ECO:0000256" key="4">
    <source>
        <dbReference type="ARBA" id="ARBA00017641"/>
    </source>
</evidence>
<evidence type="ECO:0000256" key="6">
    <source>
        <dbReference type="ARBA" id="ARBA00022553"/>
    </source>
</evidence>
<feature type="compositionally biased region" description="Low complexity" evidence="11">
    <location>
        <begin position="429"/>
        <end position="445"/>
    </location>
</feature>
<evidence type="ECO:0000256" key="2">
    <source>
        <dbReference type="ARBA" id="ARBA00004496"/>
    </source>
</evidence>
<evidence type="ECO:0000256" key="8">
    <source>
        <dbReference type="ARBA" id="ARBA00022989"/>
    </source>
</evidence>
<comment type="caution">
    <text evidence="14">The sequence shown here is derived from an EMBL/GenBank/DDBJ whole genome shotgun (WGS) entry which is preliminary data.</text>
</comment>